<protein>
    <recommendedName>
        <fullName evidence="4">BPTI/Kunitz inhibitor domain-containing protein</fullName>
    </recommendedName>
</protein>
<keyword evidence="1" id="KW-0732">Signal</keyword>
<feature type="chain" id="PRO_5020924501" description="BPTI/Kunitz inhibitor domain-containing protein" evidence="1">
    <location>
        <begin position="19"/>
        <end position="113"/>
    </location>
</feature>
<evidence type="ECO:0008006" key="4">
    <source>
        <dbReference type="Google" id="ProtNLM"/>
    </source>
</evidence>
<dbReference type="OrthoDB" id="10306007at2759"/>
<evidence type="ECO:0000313" key="2">
    <source>
        <dbReference type="EMBL" id="TGZ52523.1"/>
    </source>
</evidence>
<gene>
    <name evidence="2" type="ORF">CRM22_010599</name>
</gene>
<dbReference type="EMBL" id="SJOL01010001">
    <property type="protein sequence ID" value="TGZ52523.1"/>
    <property type="molecule type" value="Genomic_DNA"/>
</dbReference>
<organism evidence="2 3">
    <name type="scientific">Opisthorchis felineus</name>
    <dbReference type="NCBI Taxonomy" id="147828"/>
    <lineage>
        <taxon>Eukaryota</taxon>
        <taxon>Metazoa</taxon>
        <taxon>Spiralia</taxon>
        <taxon>Lophotrochozoa</taxon>
        <taxon>Platyhelminthes</taxon>
        <taxon>Trematoda</taxon>
        <taxon>Digenea</taxon>
        <taxon>Opisthorchiida</taxon>
        <taxon>Opisthorchiata</taxon>
        <taxon>Opisthorchiidae</taxon>
        <taxon>Opisthorchis</taxon>
    </lineage>
</organism>
<proteinExistence type="predicted"/>
<sequence length="113" mass="13324">MVICVMFITIGLLEVVLTRSIPPYELCMERCGEDPPRREVWRFRRVEMCRDRCNREERIRCLAAHPNSKREKRKCWKAARDRCIAYSSATTERCGNYLGCIQICRQINTPPAQ</sequence>
<comment type="caution">
    <text evidence="2">The sequence shown here is derived from an EMBL/GenBank/DDBJ whole genome shotgun (WGS) entry which is preliminary data.</text>
</comment>
<dbReference type="Proteomes" id="UP000308267">
    <property type="component" value="Unassembled WGS sequence"/>
</dbReference>
<accession>A0A4S2KRF8</accession>
<evidence type="ECO:0000313" key="3">
    <source>
        <dbReference type="Proteomes" id="UP000308267"/>
    </source>
</evidence>
<reference evidence="2 3" key="1">
    <citation type="journal article" date="2019" name="BMC Genomics">
        <title>New insights from Opisthorchis felineus genome: update on genomics of the epidemiologically important liver flukes.</title>
        <authorList>
            <person name="Ershov N.I."/>
            <person name="Mordvinov V.A."/>
            <person name="Prokhortchouk E.B."/>
            <person name="Pakharukova M.Y."/>
            <person name="Gunbin K.V."/>
            <person name="Ustyantsev K."/>
            <person name="Genaev M.A."/>
            <person name="Blinov A.G."/>
            <person name="Mazur A."/>
            <person name="Boulygina E."/>
            <person name="Tsygankova S."/>
            <person name="Khrameeva E."/>
            <person name="Chekanov N."/>
            <person name="Fan G."/>
            <person name="Xiao A."/>
            <person name="Zhang H."/>
            <person name="Xu X."/>
            <person name="Yang H."/>
            <person name="Solovyev V."/>
            <person name="Lee S.M."/>
            <person name="Liu X."/>
            <person name="Afonnikov D.A."/>
            <person name="Skryabin K.G."/>
        </authorList>
    </citation>
    <scope>NUCLEOTIDE SEQUENCE [LARGE SCALE GENOMIC DNA]</scope>
    <source>
        <strain evidence="2">AK-0245</strain>
        <tissue evidence="2">Whole organism</tissue>
    </source>
</reference>
<feature type="signal peptide" evidence="1">
    <location>
        <begin position="1"/>
        <end position="18"/>
    </location>
</feature>
<name>A0A4S2KRF8_OPIFE</name>
<evidence type="ECO:0000256" key="1">
    <source>
        <dbReference type="SAM" id="SignalP"/>
    </source>
</evidence>
<keyword evidence="3" id="KW-1185">Reference proteome</keyword>
<dbReference type="AlphaFoldDB" id="A0A4S2KRF8"/>